<dbReference type="PRINTS" id="PR00081">
    <property type="entry name" value="GDHRDH"/>
</dbReference>
<name>A0A3P7ICH6_STRVU</name>
<dbReference type="OrthoDB" id="47007at2759"/>
<dbReference type="AlphaFoldDB" id="A0A3P7ICH6"/>
<reference evidence="1 2" key="1">
    <citation type="submission" date="2018-11" db="EMBL/GenBank/DDBJ databases">
        <authorList>
            <consortium name="Pathogen Informatics"/>
        </authorList>
    </citation>
    <scope>NUCLEOTIDE SEQUENCE [LARGE SCALE GENOMIC DNA]</scope>
</reference>
<protein>
    <submittedName>
        <fullName evidence="1">Uncharacterized protein</fullName>
    </submittedName>
</protein>
<dbReference type="Proteomes" id="UP000270094">
    <property type="component" value="Unassembled WGS sequence"/>
</dbReference>
<evidence type="ECO:0000313" key="2">
    <source>
        <dbReference type="Proteomes" id="UP000270094"/>
    </source>
</evidence>
<dbReference type="EMBL" id="UYYB01018268">
    <property type="protein sequence ID" value="VDM70951.1"/>
    <property type="molecule type" value="Genomic_DNA"/>
</dbReference>
<dbReference type="Gene3D" id="3.40.50.720">
    <property type="entry name" value="NAD(P)-binding Rossmann-like Domain"/>
    <property type="match status" value="1"/>
</dbReference>
<dbReference type="InterPro" id="IPR036291">
    <property type="entry name" value="NAD(P)-bd_dom_sf"/>
</dbReference>
<dbReference type="InterPro" id="IPR002347">
    <property type="entry name" value="SDR_fam"/>
</dbReference>
<keyword evidence="2" id="KW-1185">Reference proteome</keyword>
<proteinExistence type="predicted"/>
<accession>A0A3P7ICH6</accession>
<dbReference type="PANTHER" id="PTHR43975">
    <property type="entry name" value="ZGC:101858"/>
    <property type="match status" value="1"/>
</dbReference>
<evidence type="ECO:0000313" key="1">
    <source>
        <dbReference type="EMBL" id="VDM70951.1"/>
    </source>
</evidence>
<dbReference type="PANTHER" id="PTHR43975:SF2">
    <property type="entry name" value="EG:BACR7A4.14 PROTEIN-RELATED"/>
    <property type="match status" value="1"/>
</dbReference>
<dbReference type="SUPFAM" id="SSF51735">
    <property type="entry name" value="NAD(P)-binding Rossmann-fold domains"/>
    <property type="match status" value="1"/>
</dbReference>
<dbReference type="Pfam" id="PF00106">
    <property type="entry name" value="adh_short"/>
    <property type="match status" value="1"/>
</dbReference>
<gene>
    <name evidence="1" type="ORF">SVUK_LOCUS5949</name>
</gene>
<sequence length="70" mass="7359">MPVAIITGASSGIGRAAAVLFAKHKYQLSLTGRNEAALRDVARECVQQGITENDVSFAVQDILLSSAQLS</sequence>
<organism evidence="1 2">
    <name type="scientific">Strongylus vulgaris</name>
    <name type="common">Blood worm</name>
    <dbReference type="NCBI Taxonomy" id="40348"/>
    <lineage>
        <taxon>Eukaryota</taxon>
        <taxon>Metazoa</taxon>
        <taxon>Ecdysozoa</taxon>
        <taxon>Nematoda</taxon>
        <taxon>Chromadorea</taxon>
        <taxon>Rhabditida</taxon>
        <taxon>Rhabditina</taxon>
        <taxon>Rhabditomorpha</taxon>
        <taxon>Strongyloidea</taxon>
        <taxon>Strongylidae</taxon>
        <taxon>Strongylus</taxon>
    </lineage>
</organism>